<gene>
    <name evidence="2" type="ORF">RhiirA5_500306</name>
</gene>
<reference evidence="2 3" key="1">
    <citation type="submission" date="2016-04" db="EMBL/GenBank/DDBJ databases">
        <title>Genome analyses suggest a sexual origin of heterokaryosis in a supposedly ancient asexual fungus.</title>
        <authorList>
            <person name="Ropars J."/>
            <person name="Sedzielewska K."/>
            <person name="Noel J."/>
            <person name="Charron P."/>
            <person name="Farinelli L."/>
            <person name="Marton T."/>
            <person name="Kruger M."/>
            <person name="Pelin A."/>
            <person name="Brachmann A."/>
            <person name="Corradi N."/>
        </authorList>
    </citation>
    <scope>NUCLEOTIDE SEQUENCE [LARGE SCALE GENOMIC DNA]</scope>
    <source>
        <strain evidence="2 3">A5</strain>
    </source>
</reference>
<dbReference type="PANTHER" id="PTHR22796:SF1">
    <property type="entry name" value="VWFA DOMAIN-CONTAINING PROTEIN"/>
    <property type="match status" value="1"/>
</dbReference>
<proteinExistence type="predicted"/>
<organism evidence="2 3">
    <name type="scientific">Rhizophagus irregularis</name>
    <dbReference type="NCBI Taxonomy" id="588596"/>
    <lineage>
        <taxon>Eukaryota</taxon>
        <taxon>Fungi</taxon>
        <taxon>Fungi incertae sedis</taxon>
        <taxon>Mucoromycota</taxon>
        <taxon>Glomeromycotina</taxon>
        <taxon>Glomeromycetes</taxon>
        <taxon>Glomerales</taxon>
        <taxon>Glomeraceae</taxon>
        <taxon>Rhizophagus</taxon>
    </lineage>
</organism>
<reference evidence="2 3" key="2">
    <citation type="submission" date="2017-09" db="EMBL/GenBank/DDBJ databases">
        <title>Extensive intraspecific genome diversity in a model arbuscular mycorrhizal fungus.</title>
        <authorList>
            <person name="Chen E.C."/>
            <person name="Morin E."/>
            <person name="Beaudet D."/>
            <person name="Noel J."/>
            <person name="Ndikumana S."/>
            <person name="Charron P."/>
            <person name="St-Onge C."/>
            <person name="Giorgi J."/>
            <person name="Grigoriev I.V."/>
            <person name="Roux C."/>
            <person name="Martin F.M."/>
            <person name="Corradi N."/>
        </authorList>
    </citation>
    <scope>NUCLEOTIDE SEQUENCE [LARGE SCALE GENOMIC DNA]</scope>
    <source>
        <strain evidence="2 3">A5</strain>
    </source>
</reference>
<dbReference type="Gene3D" id="3.40.50.300">
    <property type="entry name" value="P-loop containing nucleotide triphosphate hydrolases"/>
    <property type="match status" value="1"/>
</dbReference>
<dbReference type="VEuPathDB" id="FungiDB:RhiirFUN_003111"/>
<protein>
    <recommendedName>
        <fullName evidence="4">VWFA domain-containing protein</fullName>
    </recommendedName>
</protein>
<feature type="compositionally biased region" description="Acidic residues" evidence="1">
    <location>
        <begin position="853"/>
        <end position="870"/>
    </location>
</feature>
<dbReference type="InterPro" id="IPR027417">
    <property type="entry name" value="P-loop_NTPase"/>
</dbReference>
<accession>A0A2N0PM85</accession>
<evidence type="ECO:0000313" key="2">
    <source>
        <dbReference type="EMBL" id="PKC07953.1"/>
    </source>
</evidence>
<dbReference type="VEuPathDB" id="FungiDB:RhiirA1_533509"/>
<sequence>MNIDSNAQIRYGNDLSEYIPRLYRLLDLCKDDCLNHLADKIIISKDSLKKLCNDIVPLSFKSISEIDYMKLNSTSFRLIGCYGNHILIAKLLLNGAIINQQLYDLLIASVSIDNTNTPSLRPGIYLLIVNTDLALVIHWPEIGYYEENASSKLKKNMINLHRYLTKLTDHQLCFMSDKDLENFDWNHPNSDDDDDICYEFEVKKNQEREDFKIYPGFEVNLSDKIKTEINNNIQDDIPLYPIVVGSATNQSFVTRQLIKVASELRSAAPIFTAFEFQRELQTRLKGRKLLINRETMNMKSLEILIKHGLKMEDELLSPSRNAITAAKIKYDKRRDQEKDETNKDIGIISNLAWKKLRDSYRPFEDFMGPESSEHENIISDEDLERIRRKYPDMEAQINKKILINSRAWSKLKKRYALTSIIVIDILKMTQKAGKSNEEAIIKIFYNLFVDEETDAYKLVKKHTEKPQSSGVFPGISNLISFSSVRINHADEESTKISRTLSDIKFVQDLVNSPFFGKFNDLKQKILDVFFEEYQNWRKNTYPSNIKEILPRVSFNRQLAERLTKEFEQEKQEIEDFEFNRICNVIEEKYQDGSMRLNVRNISASESMFSNGYRFHHEIETTQPDQLQITIYETSLEQADTLQLQEDELHVPNPTLPSHYSCGQYGTSFHLDPQVYDFRKISQFDNHKFLLVLWNKKASKAEIFFDTAQKLAQNFKQSYSNRSYRILNTDENYFIAVNEPKELIAIFDTRRAVLNILSFSYGQANLYPRNSNIQLLQWYSGTVPDIQYFLFIKDTEDLCFVEKSGRARIFNLINQQFRPAVCNLPPSTANVLSSPDGSCIVAFVKEKIKVENSTNDENENDEEDNLTDDEQNSTNRKSDLKEICRAYVYFCTNFGGSVSKVIDLPPTIQSLEYLHFTCINKLQNHLMSLDLENGCFNSIIVKITVERNQYRFQEQSKDIKPVIKPNILIDAYGLMFEKYPIENCIDSEQNSSLSLKIVIDIDENNEIEKYGKKFEEYITKIFENLKHSTKKPAEILKKFSTSVIAFQELDIENTKYQKEFSSQYNLGEWIIQLCCLIPIQIAKMRNNLFQPLKDGLLLDESDQVELDNNSYSFYLDGIVKNISFGWYEGVFKYFGNKKIKIVSSMGEQSCGKSFMLNHLIGTTFDASAMNCTEGVWMSLVNTKEYIYVAFYFESLKSYKRTPQEELFLILFNTLVSNLILFKVENQSYVKIDSLSMMQRFQDGVVLFESDSKISQANLCIIIKDVPKTKREYTIKELKSKISQLVSEEGEDNFISKMYKGKVDCIPWPIFNNDAWFKALSIVNKKLEKQEVKYENAITFLQNIKVIMAKLKICDWGSLDESLIQIRIARLGRLLPIAISYGLEQKDSVSKQLLDHDTGKPIEDPTVNLTDILDDVESIELLPDANIHLYDENESFAQLSEDLRDHFEETVQSREVMSDENKWFENYAKFLNYIVERRISRVRKWYAQNTVKLPLDNSNVINRKNDMEQKLDKLTLLWTLCGLICHQCHLKCIKNFNHEDDHDCLTNHKCNFSCHFIEAHNKKLIQKCNYKSGHEGKHMCKRIKHLCNEPCNLIDKRNCQKVCSKEIGHPDGEHLCQSTRHYCEENCSLSTRTVNGDYHCPNKCIKPCEEPHDSHRCESETCPIQCSIPNCQRKCQSNDHFHSYSGFLQVDHFCGNEHQCHELCEDGGVCKVVIEPKKQPQGTLIKYVQLSERLRCSKKIPPNESKHIGKHTHNENEFHFCEAQCQFCGYFCTLPYGHKQLHNTKHGIDGNMTQIKFSEDNASEYTSVDSQGTFTLCNMHCKNLGRHRHVGYCQNEEICKLRNDNDRHDLKHINEQIQPNPDRPKDFISHKIFWKRTGFKDPYSYQEKQDFTEFDNDEHTITCFNLK</sequence>
<dbReference type="EMBL" id="LLXJ01000588">
    <property type="protein sequence ID" value="PKC07953.1"/>
    <property type="molecule type" value="Genomic_DNA"/>
</dbReference>
<dbReference type="PANTHER" id="PTHR22796">
    <property type="entry name" value="URG4-RELATED"/>
    <property type="match status" value="1"/>
</dbReference>
<dbReference type="VEuPathDB" id="FungiDB:FUN_021275"/>
<comment type="caution">
    <text evidence="2">The sequence shown here is derived from an EMBL/GenBank/DDBJ whole genome shotgun (WGS) entry which is preliminary data.</text>
</comment>
<feature type="region of interest" description="Disordered" evidence="1">
    <location>
        <begin position="851"/>
        <end position="873"/>
    </location>
</feature>
<name>A0A2N0PM85_9GLOM</name>
<evidence type="ECO:0000313" key="3">
    <source>
        <dbReference type="Proteomes" id="UP000232722"/>
    </source>
</evidence>
<dbReference type="Proteomes" id="UP000232722">
    <property type="component" value="Unassembled WGS sequence"/>
</dbReference>
<evidence type="ECO:0000256" key="1">
    <source>
        <dbReference type="SAM" id="MobiDB-lite"/>
    </source>
</evidence>
<evidence type="ECO:0008006" key="4">
    <source>
        <dbReference type="Google" id="ProtNLM"/>
    </source>
</evidence>